<name>A0ABT9I3D9_9GAMM</name>
<evidence type="ECO:0000313" key="4">
    <source>
        <dbReference type="EMBL" id="MDP5137907.1"/>
    </source>
</evidence>
<dbReference type="PROSITE" id="PS50883">
    <property type="entry name" value="EAL"/>
    <property type="match status" value="1"/>
</dbReference>
<dbReference type="CDD" id="cd01948">
    <property type="entry name" value="EAL"/>
    <property type="match status" value="1"/>
</dbReference>
<dbReference type="InterPro" id="IPR035919">
    <property type="entry name" value="EAL_sf"/>
</dbReference>
<dbReference type="Proteomes" id="UP001231109">
    <property type="component" value="Unassembled WGS sequence"/>
</dbReference>
<proteinExistence type="predicted"/>
<dbReference type="EMBL" id="JAPJDZ010000076">
    <property type="protein sequence ID" value="MDP5137907.1"/>
    <property type="molecule type" value="Genomic_DNA"/>
</dbReference>
<dbReference type="Pfam" id="PF00563">
    <property type="entry name" value="EAL"/>
    <property type="match status" value="1"/>
</dbReference>
<gene>
    <name evidence="4" type="ORF">ORJ04_18300</name>
</gene>
<dbReference type="Gene3D" id="3.40.50.2300">
    <property type="match status" value="1"/>
</dbReference>
<sequence>MILDTRNVSLAFKTIAVVDDNAEFCLLLKRFLEAKGYDISVFSSSADFINKSCTAFDLVLLDLYMPDPDGVAVIRHLASVDYGGAVLLMSGEDQGVLRAAMELAKAQRLEKIAAINKPFPLENLSLLVHALLQTVVFKAQANTGEWQPVAEDVFAAIELQQLQLYYQPKIVLADNTLAGFEALLRWHHPEHGLVMPDNFIPLAEQSTELMQLLTDEVVRLAILQLTEWHRQGQQVQLSINLSMLNLEALDFPEQLEQKLRAAQLSPGQLLLEITESALMSDVASALDILLRLRMKGFGLSIDDFGTGYSSLSQLHRIPFSELKVDRSFVMTMLQSHESRTIVETCIQLAKRLGLQVVAEGVESQAILAQLLVMGCDIGQGYFWSKPILAKDTQAWLLRQ</sequence>
<protein>
    <submittedName>
        <fullName evidence="4">EAL domain-containing response regulator</fullName>
    </submittedName>
</protein>
<dbReference type="SUPFAM" id="SSF52172">
    <property type="entry name" value="CheY-like"/>
    <property type="match status" value="1"/>
</dbReference>
<organism evidence="4 5">
    <name type="scientific">Rheinheimera baltica</name>
    <dbReference type="NCBI Taxonomy" id="67576"/>
    <lineage>
        <taxon>Bacteria</taxon>
        <taxon>Pseudomonadati</taxon>
        <taxon>Pseudomonadota</taxon>
        <taxon>Gammaproteobacteria</taxon>
        <taxon>Chromatiales</taxon>
        <taxon>Chromatiaceae</taxon>
        <taxon>Rheinheimera</taxon>
    </lineage>
</organism>
<dbReference type="PROSITE" id="PS50110">
    <property type="entry name" value="RESPONSE_REGULATORY"/>
    <property type="match status" value="1"/>
</dbReference>
<dbReference type="Pfam" id="PF00072">
    <property type="entry name" value="Response_reg"/>
    <property type="match status" value="1"/>
</dbReference>
<dbReference type="PANTHER" id="PTHR33121">
    <property type="entry name" value="CYCLIC DI-GMP PHOSPHODIESTERASE PDEF"/>
    <property type="match status" value="1"/>
</dbReference>
<dbReference type="SUPFAM" id="SSF141868">
    <property type="entry name" value="EAL domain-like"/>
    <property type="match status" value="1"/>
</dbReference>
<feature type="domain" description="Response regulatory" evidence="2">
    <location>
        <begin position="14"/>
        <end position="132"/>
    </location>
</feature>
<evidence type="ECO:0000259" key="3">
    <source>
        <dbReference type="PROSITE" id="PS50883"/>
    </source>
</evidence>
<dbReference type="InterPro" id="IPR001633">
    <property type="entry name" value="EAL_dom"/>
</dbReference>
<keyword evidence="1" id="KW-0597">Phosphoprotein</keyword>
<keyword evidence="5" id="KW-1185">Reference proteome</keyword>
<dbReference type="RefSeq" id="WP_305977105.1">
    <property type="nucleotide sequence ID" value="NZ_JAPJDZ010000076.1"/>
</dbReference>
<evidence type="ECO:0000259" key="2">
    <source>
        <dbReference type="PROSITE" id="PS50110"/>
    </source>
</evidence>
<dbReference type="SMART" id="SM00448">
    <property type="entry name" value="REC"/>
    <property type="match status" value="1"/>
</dbReference>
<dbReference type="Gene3D" id="3.20.20.450">
    <property type="entry name" value="EAL domain"/>
    <property type="match status" value="1"/>
</dbReference>
<dbReference type="InterPro" id="IPR011006">
    <property type="entry name" value="CheY-like_superfamily"/>
</dbReference>
<dbReference type="InterPro" id="IPR050706">
    <property type="entry name" value="Cyclic-di-GMP_PDE-like"/>
</dbReference>
<dbReference type="SMART" id="SM00052">
    <property type="entry name" value="EAL"/>
    <property type="match status" value="1"/>
</dbReference>
<feature type="modified residue" description="4-aspartylphosphate" evidence="1">
    <location>
        <position position="62"/>
    </location>
</feature>
<dbReference type="PANTHER" id="PTHR33121:SF71">
    <property type="entry name" value="OXYGEN SENSOR PROTEIN DOSP"/>
    <property type="match status" value="1"/>
</dbReference>
<feature type="domain" description="EAL" evidence="3">
    <location>
        <begin position="146"/>
        <end position="399"/>
    </location>
</feature>
<reference evidence="4 5" key="1">
    <citation type="submission" date="2022-11" db="EMBL/GenBank/DDBJ databases">
        <title>Viruses from the air-sea interface of a natural surface slick.</title>
        <authorList>
            <person name="Rahlff J."/>
            <person name="Holmfeldt K."/>
        </authorList>
    </citation>
    <scope>NUCLEOTIDE SEQUENCE [LARGE SCALE GENOMIC DNA]</scope>
    <source>
        <strain evidence="4 5">SMS4</strain>
    </source>
</reference>
<comment type="caution">
    <text evidence="4">The sequence shown here is derived from an EMBL/GenBank/DDBJ whole genome shotgun (WGS) entry which is preliminary data.</text>
</comment>
<dbReference type="InterPro" id="IPR001789">
    <property type="entry name" value="Sig_transdc_resp-reg_receiver"/>
</dbReference>
<accession>A0ABT9I3D9</accession>
<evidence type="ECO:0000313" key="5">
    <source>
        <dbReference type="Proteomes" id="UP001231109"/>
    </source>
</evidence>
<evidence type="ECO:0000256" key="1">
    <source>
        <dbReference type="PROSITE-ProRule" id="PRU00169"/>
    </source>
</evidence>